<evidence type="ECO:0000313" key="5">
    <source>
        <dbReference type="EMBL" id="EKX87828.1"/>
    </source>
</evidence>
<organism evidence="5 6">
    <name type="scientific">Corynebacterium durum F0235</name>
    <dbReference type="NCBI Taxonomy" id="1035195"/>
    <lineage>
        <taxon>Bacteria</taxon>
        <taxon>Bacillati</taxon>
        <taxon>Actinomycetota</taxon>
        <taxon>Actinomycetes</taxon>
        <taxon>Mycobacteriales</taxon>
        <taxon>Corynebacteriaceae</taxon>
        <taxon>Corynebacterium</taxon>
    </lineage>
</organism>
<dbReference type="CDD" id="cd06279">
    <property type="entry name" value="PBP1_LacI-like"/>
    <property type="match status" value="1"/>
</dbReference>
<protein>
    <submittedName>
        <fullName evidence="5">Sugar-binding domain protein</fullName>
    </submittedName>
</protein>
<dbReference type="PANTHER" id="PTHR30146">
    <property type="entry name" value="LACI-RELATED TRANSCRIPTIONAL REPRESSOR"/>
    <property type="match status" value="1"/>
</dbReference>
<dbReference type="InterPro" id="IPR046335">
    <property type="entry name" value="LacI/GalR-like_sensor"/>
</dbReference>
<dbReference type="HOGENOM" id="CLU_037628_6_1_11"/>
<evidence type="ECO:0000256" key="3">
    <source>
        <dbReference type="ARBA" id="ARBA00023163"/>
    </source>
</evidence>
<dbReference type="Proteomes" id="UP000010445">
    <property type="component" value="Unassembled WGS sequence"/>
</dbReference>
<evidence type="ECO:0000259" key="4">
    <source>
        <dbReference type="Pfam" id="PF13377"/>
    </source>
</evidence>
<proteinExistence type="predicted"/>
<reference evidence="5 6" key="1">
    <citation type="submission" date="2012-05" db="EMBL/GenBank/DDBJ databases">
        <authorList>
            <person name="Weinstock G."/>
            <person name="Sodergren E."/>
            <person name="Lobos E.A."/>
            <person name="Fulton L."/>
            <person name="Fulton R."/>
            <person name="Courtney L."/>
            <person name="Fronick C."/>
            <person name="O'Laughlin M."/>
            <person name="Godfrey J."/>
            <person name="Wilson R.M."/>
            <person name="Miner T."/>
            <person name="Farmer C."/>
            <person name="Delehaunty K."/>
            <person name="Cordes M."/>
            <person name="Minx P."/>
            <person name="Tomlinson C."/>
            <person name="Chen J."/>
            <person name="Wollam A."/>
            <person name="Pepin K.H."/>
            <person name="Bhonagiri V."/>
            <person name="Zhang X."/>
            <person name="Suruliraj S."/>
            <person name="Warren W."/>
            <person name="Mitreva M."/>
            <person name="Mardis E.R."/>
            <person name="Wilson R.K."/>
        </authorList>
    </citation>
    <scope>NUCLEOTIDE SEQUENCE [LARGE SCALE GENOMIC DNA]</scope>
    <source>
        <strain evidence="5 6">F0235</strain>
    </source>
</reference>
<keyword evidence="3" id="KW-0804">Transcription</keyword>
<dbReference type="GO" id="GO:0000976">
    <property type="term" value="F:transcription cis-regulatory region binding"/>
    <property type="evidence" value="ECO:0007669"/>
    <property type="project" value="TreeGrafter"/>
</dbReference>
<accession>L1M9D1</accession>
<dbReference type="GO" id="GO:0003700">
    <property type="term" value="F:DNA-binding transcription factor activity"/>
    <property type="evidence" value="ECO:0007669"/>
    <property type="project" value="TreeGrafter"/>
</dbReference>
<dbReference type="EMBL" id="AMEM01000041">
    <property type="protein sequence ID" value="EKX87828.1"/>
    <property type="molecule type" value="Genomic_DNA"/>
</dbReference>
<keyword evidence="2" id="KW-0238">DNA-binding</keyword>
<gene>
    <name evidence="5" type="ORF">HMPREF9997_02605</name>
</gene>
<dbReference type="SUPFAM" id="SSF53822">
    <property type="entry name" value="Periplasmic binding protein-like I"/>
    <property type="match status" value="1"/>
</dbReference>
<dbReference type="Gene3D" id="3.40.50.2300">
    <property type="match status" value="2"/>
</dbReference>
<dbReference type="eggNOG" id="COG1609">
    <property type="taxonomic scope" value="Bacteria"/>
</dbReference>
<keyword evidence="1" id="KW-0805">Transcription regulation</keyword>
<evidence type="ECO:0000313" key="6">
    <source>
        <dbReference type="Proteomes" id="UP000010445"/>
    </source>
</evidence>
<sequence>MLLTEHLSYAFEDLASVDFLAGMAEASYGSNNSLTLVPVGPDTSVDQVAAAQLVNQCVVDGFVVYSVAADDPYLLAAKNRRLPMVICDQPADEHSLPFVGIDDYAAIAPAAQSLIDAGHRNIGILSIRLFRRPNDGAVTPDRLDAADLHVQRARVQGALSVLQSAGIDPTSVPIVERHINDPANNVAAARELLESHPELTAVLCTTDSMALGVLAYAESVGLSVPDDLSVTGFDGIRTALDRNLTTVLQPNKAKGAAAGRMLFSLIDDYLADAVPPSPAPRTILDTSFHEGGTVAPPRA</sequence>
<dbReference type="PANTHER" id="PTHR30146:SF138">
    <property type="entry name" value="TRANSCRIPTIONAL REGULATORY PROTEIN"/>
    <property type="match status" value="1"/>
</dbReference>
<dbReference type="AlphaFoldDB" id="L1M9D1"/>
<dbReference type="Pfam" id="PF13377">
    <property type="entry name" value="Peripla_BP_3"/>
    <property type="match status" value="1"/>
</dbReference>
<dbReference type="InterPro" id="IPR028082">
    <property type="entry name" value="Peripla_BP_I"/>
</dbReference>
<evidence type="ECO:0000256" key="2">
    <source>
        <dbReference type="ARBA" id="ARBA00023125"/>
    </source>
</evidence>
<feature type="domain" description="Transcriptional regulator LacI/GalR-like sensor" evidence="4">
    <location>
        <begin position="112"/>
        <end position="273"/>
    </location>
</feature>
<dbReference type="STRING" id="1035195.HMPREF9997_02605"/>
<name>L1M9D1_9CORY</name>
<evidence type="ECO:0000256" key="1">
    <source>
        <dbReference type="ARBA" id="ARBA00023015"/>
    </source>
</evidence>
<dbReference type="PATRIC" id="fig|1035195.3.peg.2330"/>
<keyword evidence="6" id="KW-1185">Reference proteome</keyword>
<comment type="caution">
    <text evidence="5">The sequence shown here is derived from an EMBL/GenBank/DDBJ whole genome shotgun (WGS) entry which is preliminary data.</text>
</comment>